<name>A0A7W9ALR7_9SPHN</name>
<evidence type="ECO:0000313" key="2">
    <source>
        <dbReference type="Proteomes" id="UP000549617"/>
    </source>
</evidence>
<organism evidence="1 2">
    <name type="scientific">Sphingobium boeckii</name>
    <dbReference type="NCBI Taxonomy" id="1082345"/>
    <lineage>
        <taxon>Bacteria</taxon>
        <taxon>Pseudomonadati</taxon>
        <taxon>Pseudomonadota</taxon>
        <taxon>Alphaproteobacteria</taxon>
        <taxon>Sphingomonadales</taxon>
        <taxon>Sphingomonadaceae</taxon>
        <taxon>Sphingobium</taxon>
    </lineage>
</organism>
<protein>
    <submittedName>
        <fullName evidence="1">Uncharacterized protein</fullName>
    </submittedName>
</protein>
<comment type="caution">
    <text evidence="1">The sequence shown here is derived from an EMBL/GenBank/DDBJ whole genome shotgun (WGS) entry which is preliminary data.</text>
</comment>
<dbReference type="EMBL" id="JACIJC010000009">
    <property type="protein sequence ID" value="MBB5687777.1"/>
    <property type="molecule type" value="Genomic_DNA"/>
</dbReference>
<dbReference type="Proteomes" id="UP000549617">
    <property type="component" value="Unassembled WGS sequence"/>
</dbReference>
<evidence type="ECO:0000313" key="1">
    <source>
        <dbReference type="EMBL" id="MBB5687777.1"/>
    </source>
</evidence>
<sequence>MKPRYRVVHQRKSFIEALFKGRTWTDWYIAQKRRWYGWREIGIFQTVTEAEEACELHAGGRLLKNGTRIVSEFSELEK</sequence>
<proteinExistence type="predicted"/>
<keyword evidence="2" id="KW-1185">Reference proteome</keyword>
<accession>A0A7W9ALR7</accession>
<gene>
    <name evidence="1" type="ORF">FHS49_003823</name>
</gene>
<dbReference type="AlphaFoldDB" id="A0A7W9ALR7"/>
<reference evidence="1 2" key="1">
    <citation type="submission" date="2020-08" db="EMBL/GenBank/DDBJ databases">
        <title>Genomic Encyclopedia of Type Strains, Phase IV (KMG-IV): sequencing the most valuable type-strain genomes for metagenomic binning, comparative biology and taxonomic classification.</title>
        <authorList>
            <person name="Goeker M."/>
        </authorList>
    </citation>
    <scope>NUCLEOTIDE SEQUENCE [LARGE SCALE GENOMIC DNA]</scope>
    <source>
        <strain evidence="1 2">DSM 25079</strain>
    </source>
</reference>
<dbReference type="RefSeq" id="WP_184022036.1">
    <property type="nucleotide sequence ID" value="NZ_JACIJC010000009.1"/>
</dbReference>